<dbReference type="InterPro" id="IPR001737">
    <property type="entry name" value="KsgA/Erm"/>
</dbReference>
<comment type="caution">
    <text evidence="11">Lacks conserved residue(s) required for the propagation of feature annotation.</text>
</comment>
<evidence type="ECO:0000256" key="7">
    <source>
        <dbReference type="ARBA" id="ARBA00022946"/>
    </source>
</evidence>
<evidence type="ECO:0000256" key="13">
    <source>
        <dbReference type="SAM" id="MobiDB-lite"/>
    </source>
</evidence>
<dbReference type="EC" id="2.1.1.-" evidence="12"/>
<sequence length="426" mass="49377">MYKQPLCHRKCLVHLKKSLQVKYCSTVAKSKPQPHPDEKKKKTIDTKNKKQKDPDIVQYLKEHNEDLDVKSVPDKYLIKSKNAKILYLANPQTAESLANILKPHLEKSDAKVIECHPGLGLLTNHLSQMNVTDVNLHEPDPLFFKNLLNLSSSSNVKVFNNDILQVPKCITATKKLDSMLEYIEKKEWEHDCIYQLIASLNNQDFLRYILRNFSHQNGILALGRPIMYLLITPATYQKLIAGPHEPWNLYKPLAVLFQIIFHIELLSKVDRRSFVPWPTPYKKTESKGNLSEDSLYLIRIEGKKHLYQKLGKENIERVNTLQKFVTHVIGRKKQRIIPTIEQWVPGFGPHLIARNINVYDSFNKLTPDEIFDIFCMIQHIPGYEDFNISSSPKQVDEVKDKLIDTSIDMFHVEEEEEDDDGMGRTL</sequence>
<dbReference type="PROSITE" id="PS51689">
    <property type="entry name" value="SAM_RNA_A_N6_MT"/>
    <property type="match status" value="1"/>
</dbReference>
<evidence type="ECO:0000256" key="4">
    <source>
        <dbReference type="ARBA" id="ARBA00022679"/>
    </source>
</evidence>
<evidence type="ECO:0000256" key="2">
    <source>
        <dbReference type="ARBA" id="ARBA00022552"/>
    </source>
</evidence>
<dbReference type="GO" id="GO:0000179">
    <property type="term" value="F:rRNA (adenine-N6,N6-)-dimethyltransferase activity"/>
    <property type="evidence" value="ECO:0007669"/>
    <property type="project" value="UniProtKB-UniRule"/>
</dbReference>
<dbReference type="GO" id="GO:0005759">
    <property type="term" value="C:mitochondrial matrix"/>
    <property type="evidence" value="ECO:0007669"/>
    <property type="project" value="TreeGrafter"/>
</dbReference>
<feature type="binding site" evidence="11">
    <location>
        <position position="162"/>
    </location>
    <ligand>
        <name>S-adenosyl-L-methionine</name>
        <dbReference type="ChEBI" id="CHEBI:59789"/>
    </ligand>
</feature>
<evidence type="ECO:0000256" key="11">
    <source>
        <dbReference type="PROSITE-ProRule" id="PRU01026"/>
    </source>
</evidence>
<name>A0A8D8V951_9HEMI</name>
<evidence type="ECO:0000256" key="8">
    <source>
        <dbReference type="ARBA" id="ARBA00023015"/>
    </source>
</evidence>
<keyword evidence="8" id="KW-0805">Transcription regulation</keyword>
<dbReference type="PANTHER" id="PTHR11727:SF13">
    <property type="entry name" value="DIMETHYLADENOSINE TRANSFERASE 2, MITOCHONDRIAL"/>
    <property type="match status" value="1"/>
</dbReference>
<evidence type="ECO:0000256" key="10">
    <source>
        <dbReference type="ARBA" id="ARBA00023163"/>
    </source>
</evidence>
<dbReference type="Gene3D" id="3.40.50.150">
    <property type="entry name" value="Vaccinia Virus protein VP39"/>
    <property type="match status" value="1"/>
</dbReference>
<keyword evidence="6 11" id="KW-0694">RNA-binding</keyword>
<dbReference type="Pfam" id="PF00398">
    <property type="entry name" value="RrnaAD"/>
    <property type="match status" value="1"/>
</dbReference>
<protein>
    <recommendedName>
        <fullName evidence="12">rRNA adenine N(6)-methyltransferase</fullName>
        <ecNumber evidence="12">2.1.1.-</ecNumber>
    </recommendedName>
</protein>
<evidence type="ECO:0000256" key="6">
    <source>
        <dbReference type="ARBA" id="ARBA00022884"/>
    </source>
</evidence>
<dbReference type="InterPro" id="IPR020598">
    <property type="entry name" value="rRNA_Ade_methylase_Trfase_N"/>
</dbReference>
<keyword evidence="2 12" id="KW-0698">rRNA processing</keyword>
<feature type="binding site" evidence="11">
    <location>
        <position position="138"/>
    </location>
    <ligand>
        <name>S-adenosyl-L-methionine</name>
        <dbReference type="ChEBI" id="CHEBI:59789"/>
    </ligand>
</feature>
<organism evidence="15">
    <name type="scientific">Cacopsylla melanoneura</name>
    <dbReference type="NCBI Taxonomy" id="428564"/>
    <lineage>
        <taxon>Eukaryota</taxon>
        <taxon>Metazoa</taxon>
        <taxon>Ecdysozoa</taxon>
        <taxon>Arthropoda</taxon>
        <taxon>Hexapoda</taxon>
        <taxon>Insecta</taxon>
        <taxon>Pterygota</taxon>
        <taxon>Neoptera</taxon>
        <taxon>Paraneoptera</taxon>
        <taxon>Hemiptera</taxon>
        <taxon>Sternorrhyncha</taxon>
        <taxon>Psylloidea</taxon>
        <taxon>Psyllidae</taxon>
        <taxon>Psyllinae</taxon>
        <taxon>Cacopsylla</taxon>
    </lineage>
</organism>
<feature type="domain" description="Ribosomal RNA adenine methylase transferase N-terminal" evidence="14">
    <location>
        <begin position="81"/>
        <end position="282"/>
    </location>
</feature>
<evidence type="ECO:0000256" key="1">
    <source>
        <dbReference type="ARBA" id="ARBA00004173"/>
    </source>
</evidence>
<comment type="similarity">
    <text evidence="11 12">Belongs to the class I-like SAM-binding methyltransferase superfamily. rRNA adenine N(6)-methyltransferase family.</text>
</comment>
<keyword evidence="4 11" id="KW-0808">Transferase</keyword>
<keyword evidence="5 11" id="KW-0949">S-adenosyl-L-methionine</keyword>
<comment type="subcellular location">
    <subcellularLocation>
        <location evidence="1">Mitochondrion</location>
    </subcellularLocation>
</comment>
<dbReference type="SUPFAM" id="SSF53335">
    <property type="entry name" value="S-adenosyl-L-methionine-dependent methyltransferases"/>
    <property type="match status" value="1"/>
</dbReference>
<dbReference type="InterPro" id="IPR029063">
    <property type="entry name" value="SAM-dependent_MTases_sf"/>
</dbReference>
<evidence type="ECO:0000256" key="9">
    <source>
        <dbReference type="ARBA" id="ARBA00023128"/>
    </source>
</evidence>
<keyword evidence="7" id="KW-0809">Transit peptide</keyword>
<keyword evidence="9" id="KW-0496">Mitochondrion</keyword>
<feature type="binding site" evidence="11">
    <location>
        <position position="199"/>
    </location>
    <ligand>
        <name>S-adenosyl-L-methionine</name>
        <dbReference type="ChEBI" id="CHEBI:59789"/>
    </ligand>
</feature>
<proteinExistence type="inferred from homology"/>
<dbReference type="GO" id="GO:0006391">
    <property type="term" value="P:transcription initiation at mitochondrial promoter"/>
    <property type="evidence" value="ECO:0007669"/>
    <property type="project" value="TreeGrafter"/>
</dbReference>
<feature type="binding site" evidence="11">
    <location>
        <position position="88"/>
    </location>
    <ligand>
        <name>S-adenosyl-L-methionine</name>
        <dbReference type="ChEBI" id="CHEBI:59789"/>
    </ligand>
</feature>
<evidence type="ECO:0000256" key="3">
    <source>
        <dbReference type="ARBA" id="ARBA00022603"/>
    </source>
</evidence>
<evidence type="ECO:0000259" key="14">
    <source>
        <dbReference type="SMART" id="SM00650"/>
    </source>
</evidence>
<dbReference type="EMBL" id="HBUF01359975">
    <property type="protein sequence ID" value="CAG6720158.1"/>
    <property type="molecule type" value="Transcribed_RNA"/>
</dbReference>
<dbReference type="PANTHER" id="PTHR11727">
    <property type="entry name" value="DIMETHYLADENOSINE TRANSFERASE"/>
    <property type="match status" value="1"/>
</dbReference>
<keyword evidence="3 11" id="KW-0489">Methyltransferase</keyword>
<feature type="region of interest" description="Disordered" evidence="13">
    <location>
        <begin position="27"/>
        <end position="51"/>
    </location>
</feature>
<keyword evidence="10" id="KW-0804">Transcription</keyword>
<reference evidence="15" key="1">
    <citation type="submission" date="2021-05" db="EMBL/GenBank/DDBJ databases">
        <authorList>
            <person name="Alioto T."/>
            <person name="Alioto T."/>
            <person name="Gomez Garrido J."/>
        </authorList>
    </citation>
    <scope>NUCLEOTIDE SEQUENCE</scope>
</reference>
<feature type="compositionally biased region" description="Basic and acidic residues" evidence="13">
    <location>
        <begin position="34"/>
        <end position="51"/>
    </location>
</feature>
<dbReference type="AlphaFoldDB" id="A0A8D8V951"/>
<accession>A0A8D8V951</accession>
<evidence type="ECO:0000256" key="12">
    <source>
        <dbReference type="RuleBase" id="RU362106"/>
    </source>
</evidence>
<evidence type="ECO:0000313" key="15">
    <source>
        <dbReference type="EMBL" id="CAG6720158.1"/>
    </source>
</evidence>
<dbReference type="GO" id="GO:0034246">
    <property type="term" value="F:mitochondrial transcription factor activity"/>
    <property type="evidence" value="ECO:0007669"/>
    <property type="project" value="TreeGrafter"/>
</dbReference>
<dbReference type="SMART" id="SM00650">
    <property type="entry name" value="rADc"/>
    <property type="match status" value="1"/>
</dbReference>
<dbReference type="GO" id="GO:0003723">
    <property type="term" value="F:RNA binding"/>
    <property type="evidence" value="ECO:0007669"/>
    <property type="project" value="UniProtKB-UniRule"/>
</dbReference>
<evidence type="ECO:0000256" key="5">
    <source>
        <dbReference type="ARBA" id="ARBA00022691"/>
    </source>
</evidence>